<evidence type="ECO:0000313" key="3">
    <source>
        <dbReference type="Proteomes" id="UP000005737"/>
    </source>
</evidence>
<accession>H2CDC8</accession>
<feature type="region of interest" description="Disordered" evidence="1">
    <location>
        <begin position="139"/>
        <end position="160"/>
    </location>
</feature>
<organism evidence="2 3">
    <name type="scientific">Leptonema illini DSM 21528</name>
    <dbReference type="NCBI Taxonomy" id="929563"/>
    <lineage>
        <taxon>Bacteria</taxon>
        <taxon>Pseudomonadati</taxon>
        <taxon>Spirochaetota</taxon>
        <taxon>Spirochaetia</taxon>
        <taxon>Leptospirales</taxon>
        <taxon>Leptospiraceae</taxon>
        <taxon>Leptonema</taxon>
    </lineage>
</organism>
<dbReference type="STRING" id="183.GCA_002009735_00844"/>
<dbReference type="AlphaFoldDB" id="H2CDC8"/>
<keyword evidence="3" id="KW-1185">Reference proteome</keyword>
<reference evidence="2 3" key="1">
    <citation type="submission" date="2011-10" db="EMBL/GenBank/DDBJ databases">
        <title>The Improved High-Quality Draft genome of Leptonema illini DSM 21528.</title>
        <authorList>
            <consortium name="US DOE Joint Genome Institute (JGI-PGF)"/>
            <person name="Lucas S."/>
            <person name="Copeland A."/>
            <person name="Lapidus A."/>
            <person name="Glavina del Rio T."/>
            <person name="Dalin E."/>
            <person name="Tice H."/>
            <person name="Bruce D."/>
            <person name="Goodwin L."/>
            <person name="Pitluck S."/>
            <person name="Peters L."/>
            <person name="Mikhailova N."/>
            <person name="Held B."/>
            <person name="Kyrpides N."/>
            <person name="Mavromatis K."/>
            <person name="Ivanova N."/>
            <person name="Markowitz V."/>
            <person name="Cheng J.-F."/>
            <person name="Hugenholtz P."/>
            <person name="Woyke T."/>
            <person name="Wu D."/>
            <person name="Gronow S."/>
            <person name="Wellnitz S."/>
            <person name="Brambilla E.-M."/>
            <person name="Klenk H.-P."/>
            <person name="Eisen J.A."/>
        </authorList>
    </citation>
    <scope>NUCLEOTIDE SEQUENCE [LARGE SCALE GENOMIC DNA]</scope>
    <source>
        <strain evidence="2 3">DSM 21528</strain>
    </source>
</reference>
<dbReference type="RefSeq" id="WP_002770051.1">
    <property type="nucleotide sequence ID" value="NZ_JH597773.1"/>
</dbReference>
<dbReference type="HOGENOM" id="CLU_137934_0_0_12"/>
<gene>
    <name evidence="2" type="ORF">Lepil_0731</name>
</gene>
<proteinExistence type="predicted"/>
<sequence>MTFKEAVEKAKPPVNTAYKRQKDALKRDHARKISVKEGSISGSIDIDSALATIKAARQPHRWDYGLGYRAKSGAEYAVWVEVHSAETSEVTEVEKKLARLKEYLISSAPELYDLTTKRGNPIRFVWLASKGINIPKHTQEARRLRQHPELDMPRKRLELP</sequence>
<dbReference type="EMBL" id="JH597773">
    <property type="protein sequence ID" value="EHQ05432.1"/>
    <property type="molecule type" value="Genomic_DNA"/>
</dbReference>
<protein>
    <submittedName>
        <fullName evidence="2">Uncharacterized protein</fullName>
    </submittedName>
</protein>
<name>H2CDC8_9LEPT</name>
<evidence type="ECO:0000313" key="2">
    <source>
        <dbReference type="EMBL" id="EHQ05432.1"/>
    </source>
</evidence>
<evidence type="ECO:0000256" key="1">
    <source>
        <dbReference type="SAM" id="MobiDB-lite"/>
    </source>
</evidence>
<dbReference type="Proteomes" id="UP000005737">
    <property type="component" value="Unassembled WGS sequence"/>
</dbReference>